<comment type="caution">
    <text evidence="5">The sequence shown here is derived from an EMBL/GenBank/DDBJ whole genome shotgun (WGS) entry which is preliminary data.</text>
</comment>
<dbReference type="InterPro" id="IPR006094">
    <property type="entry name" value="Oxid_FAD_bind_N"/>
</dbReference>
<proteinExistence type="inferred from homology"/>
<evidence type="ECO:0000259" key="4">
    <source>
        <dbReference type="PROSITE" id="PS51387"/>
    </source>
</evidence>
<evidence type="ECO:0000256" key="1">
    <source>
        <dbReference type="ARBA" id="ARBA00005466"/>
    </source>
</evidence>
<dbReference type="GO" id="GO:0016491">
    <property type="term" value="F:oxidoreductase activity"/>
    <property type="evidence" value="ECO:0007669"/>
    <property type="project" value="UniProtKB-KW"/>
</dbReference>
<feature type="signal peptide" evidence="3">
    <location>
        <begin position="1"/>
        <end position="20"/>
    </location>
</feature>
<dbReference type="InterPro" id="IPR016169">
    <property type="entry name" value="FAD-bd_PCMH_sub2"/>
</dbReference>
<feature type="domain" description="FAD-binding PCMH-type" evidence="4">
    <location>
        <begin position="118"/>
        <end position="298"/>
    </location>
</feature>
<keyword evidence="2" id="KW-0560">Oxidoreductase</keyword>
<accession>A0AAW0QBG4</accession>
<dbReference type="GO" id="GO:0071949">
    <property type="term" value="F:FAD binding"/>
    <property type="evidence" value="ECO:0007669"/>
    <property type="project" value="InterPro"/>
</dbReference>
<evidence type="ECO:0000256" key="2">
    <source>
        <dbReference type="ARBA" id="ARBA00023002"/>
    </source>
</evidence>
<name>A0AAW0QBG4_9PEZI</name>
<gene>
    <name evidence="5" type="ORF">PG999_014453</name>
</gene>
<dbReference type="SUPFAM" id="SSF56176">
    <property type="entry name" value="FAD-binding/transporter-associated domain-like"/>
    <property type="match status" value="1"/>
</dbReference>
<comment type="similarity">
    <text evidence="1">Belongs to the oxygen-dependent FAD-linked oxidoreductase family.</text>
</comment>
<dbReference type="EMBL" id="JAQQWP010000012">
    <property type="protein sequence ID" value="KAK8092866.1"/>
    <property type="molecule type" value="Genomic_DNA"/>
</dbReference>
<dbReference type="Proteomes" id="UP001392437">
    <property type="component" value="Unassembled WGS sequence"/>
</dbReference>
<dbReference type="PROSITE" id="PS51387">
    <property type="entry name" value="FAD_PCMH"/>
    <property type="match status" value="1"/>
</dbReference>
<evidence type="ECO:0000313" key="5">
    <source>
        <dbReference type="EMBL" id="KAK8092866.1"/>
    </source>
</evidence>
<dbReference type="InterPro" id="IPR050432">
    <property type="entry name" value="FAD-linked_Oxidoreductases_BP"/>
</dbReference>
<dbReference type="PANTHER" id="PTHR13878">
    <property type="entry name" value="GULONOLACTONE OXIDASE"/>
    <property type="match status" value="1"/>
</dbReference>
<evidence type="ECO:0000256" key="3">
    <source>
        <dbReference type="SAM" id="SignalP"/>
    </source>
</evidence>
<feature type="chain" id="PRO_5043519471" evidence="3">
    <location>
        <begin position="21"/>
        <end position="571"/>
    </location>
</feature>
<dbReference type="InterPro" id="IPR012951">
    <property type="entry name" value="BBE"/>
</dbReference>
<keyword evidence="3" id="KW-0732">Signal</keyword>
<dbReference type="AlphaFoldDB" id="A0AAW0QBG4"/>
<dbReference type="InterPro" id="IPR036318">
    <property type="entry name" value="FAD-bd_PCMH-like_sf"/>
</dbReference>
<dbReference type="Pfam" id="PF01565">
    <property type="entry name" value="FAD_binding_4"/>
    <property type="match status" value="1"/>
</dbReference>
<dbReference type="Pfam" id="PF08031">
    <property type="entry name" value="BBE"/>
    <property type="match status" value="1"/>
</dbReference>
<keyword evidence="6" id="KW-1185">Reference proteome</keyword>
<protein>
    <submittedName>
        <fullName evidence="5">FAD-linked oxidoreductase</fullName>
    </submittedName>
</protein>
<dbReference type="Gene3D" id="3.30.465.10">
    <property type="match status" value="2"/>
</dbReference>
<sequence length="571" mass="61085">MVAFRVLCFSIGTAVSAVFAQPTELEDCKCFPGDPCWPSEAEWASFNRTVGGRLVATVPLAAPCHDSAFGPYNESACAALRSTWWFPETHMSSSSSPMAPYFANASCDPFAAPQSQCVRGTDPQYAVRAAGAADYRATLAFAAARRLRLVIRNTGHDYNGKSTGAGALALWTHHLKDTAVVDAYESAHYRGPALRLGAGVQAHEAYVAAHAAGLAVVGGACATVGLAGGYSQGAGHGPLNSYAGLGADQILEWEVVTAAGGQLTASPVENSDLYWALAGGGGGTYAAVVSATVRAHRLRVVSVANLTFSAAGLSKDVYYDAVRTYISSLPAMTRAGTWHNWVLLADSFSLHPTVGPEMEASDLDALMQPTLAFLNRSGIPYEYRVRQFSSLLEAYDGMFPRDNVTEFSLGGRLIPRSVVENNTSLTALINIYRYINDQGGMIAGSAMDVSGFPAGGVQNAVNPVWRHSVFNNVIGLAWDPLDFAANKVPQETITNDFMPKLEALTPGSGSYSNEADFRQPDWQDAFWGSNYKALKEIKNKYDPHELFYALTAVGSDEWTVHEGGRLCRIGT</sequence>
<dbReference type="PANTHER" id="PTHR13878:SF91">
    <property type="entry name" value="FAD BINDING DOMAIN PROTEIN (AFU_ORTHOLOGUE AFUA_6G12070)-RELATED"/>
    <property type="match status" value="1"/>
</dbReference>
<reference evidence="5 6" key="1">
    <citation type="submission" date="2023-01" db="EMBL/GenBank/DDBJ databases">
        <title>Analysis of 21 Apiospora genomes using comparative genomics revels a genus with tremendous synthesis potential of carbohydrate active enzymes and secondary metabolites.</title>
        <authorList>
            <person name="Sorensen T."/>
        </authorList>
    </citation>
    <scope>NUCLEOTIDE SEQUENCE [LARGE SCALE GENOMIC DNA]</scope>
    <source>
        <strain evidence="5 6">CBS 117206</strain>
    </source>
</reference>
<evidence type="ECO:0000313" key="6">
    <source>
        <dbReference type="Proteomes" id="UP001392437"/>
    </source>
</evidence>
<dbReference type="InterPro" id="IPR016166">
    <property type="entry name" value="FAD-bd_PCMH"/>
</dbReference>
<organism evidence="5 6">
    <name type="scientific">Apiospora kogelbergensis</name>
    <dbReference type="NCBI Taxonomy" id="1337665"/>
    <lineage>
        <taxon>Eukaryota</taxon>
        <taxon>Fungi</taxon>
        <taxon>Dikarya</taxon>
        <taxon>Ascomycota</taxon>
        <taxon>Pezizomycotina</taxon>
        <taxon>Sordariomycetes</taxon>
        <taxon>Xylariomycetidae</taxon>
        <taxon>Amphisphaeriales</taxon>
        <taxon>Apiosporaceae</taxon>
        <taxon>Apiospora</taxon>
    </lineage>
</organism>